<dbReference type="PROSITE" id="PS00211">
    <property type="entry name" value="ABC_TRANSPORTER_1"/>
    <property type="match status" value="1"/>
</dbReference>
<dbReference type="InterPro" id="IPR027417">
    <property type="entry name" value="P-loop_NTPase"/>
</dbReference>
<protein>
    <submittedName>
        <fullName evidence="5">Peptide ABC transporter</fullName>
    </submittedName>
</protein>
<dbReference type="GO" id="GO:0055085">
    <property type="term" value="P:transmembrane transport"/>
    <property type="evidence" value="ECO:0007669"/>
    <property type="project" value="UniProtKB-ARBA"/>
</dbReference>
<dbReference type="AlphaFoldDB" id="A0A6S6QT90"/>
<gene>
    <name evidence="5" type="ORF">acsn021_14030</name>
</gene>
<organism evidence="5 6">
    <name type="scientific">Anaerocolumna cellulosilytica</name>
    <dbReference type="NCBI Taxonomy" id="433286"/>
    <lineage>
        <taxon>Bacteria</taxon>
        <taxon>Bacillati</taxon>
        <taxon>Bacillota</taxon>
        <taxon>Clostridia</taxon>
        <taxon>Lachnospirales</taxon>
        <taxon>Lachnospiraceae</taxon>
        <taxon>Anaerocolumna</taxon>
    </lineage>
</organism>
<dbReference type="GO" id="GO:0005524">
    <property type="term" value="F:ATP binding"/>
    <property type="evidence" value="ECO:0007669"/>
    <property type="project" value="UniProtKB-KW"/>
</dbReference>
<keyword evidence="3" id="KW-0547">Nucleotide-binding</keyword>
<dbReference type="EMBL" id="AP023367">
    <property type="protein sequence ID" value="BCJ93834.1"/>
    <property type="molecule type" value="Genomic_DNA"/>
</dbReference>
<dbReference type="PROSITE" id="PS50893">
    <property type="entry name" value="ABC_TRANSPORTER_2"/>
    <property type="match status" value="1"/>
</dbReference>
<dbReference type="InterPro" id="IPR050319">
    <property type="entry name" value="ABC_transp_ATP-bind"/>
</dbReference>
<dbReference type="InterPro" id="IPR003439">
    <property type="entry name" value="ABC_transporter-like_ATP-bd"/>
</dbReference>
<evidence type="ECO:0000256" key="1">
    <source>
        <dbReference type="ARBA" id="ARBA00005417"/>
    </source>
</evidence>
<dbReference type="PANTHER" id="PTHR43776:SF7">
    <property type="entry name" value="D,D-DIPEPTIDE TRANSPORT ATP-BINDING PROTEIN DDPF-RELATED"/>
    <property type="match status" value="1"/>
</dbReference>
<dbReference type="InterPro" id="IPR017871">
    <property type="entry name" value="ABC_transporter-like_CS"/>
</dbReference>
<evidence type="ECO:0000256" key="3">
    <source>
        <dbReference type="ARBA" id="ARBA00022741"/>
    </source>
</evidence>
<keyword evidence="6" id="KW-1185">Reference proteome</keyword>
<dbReference type="SMART" id="SM00382">
    <property type="entry name" value="AAA"/>
    <property type="match status" value="1"/>
</dbReference>
<reference evidence="5 6" key="1">
    <citation type="journal article" date="2016" name="Int. J. Syst. Evol. Microbiol.">
        <title>Descriptions of Anaerotaenia torta gen. nov., sp. nov. and Anaerocolumna cellulosilytica gen. nov., sp. nov. isolated from a methanogenic reactor of cattle waste.</title>
        <authorList>
            <person name="Uek A."/>
            <person name="Ohtaki Y."/>
            <person name="Kaku N."/>
            <person name="Ueki K."/>
        </authorList>
    </citation>
    <scope>NUCLEOTIDE SEQUENCE [LARGE SCALE GENOMIC DNA]</scope>
    <source>
        <strain evidence="5 6">SN021</strain>
    </source>
</reference>
<dbReference type="InterPro" id="IPR003593">
    <property type="entry name" value="AAA+_ATPase"/>
</dbReference>
<evidence type="ECO:0000256" key="4">
    <source>
        <dbReference type="ARBA" id="ARBA00022840"/>
    </source>
</evidence>
<evidence type="ECO:0000256" key="2">
    <source>
        <dbReference type="ARBA" id="ARBA00022448"/>
    </source>
</evidence>
<dbReference type="PANTHER" id="PTHR43776">
    <property type="entry name" value="TRANSPORT ATP-BINDING PROTEIN"/>
    <property type="match status" value="1"/>
</dbReference>
<sequence>MLLEAKDICFGYTKNNMVLKDINLGIKPGERVALIGPSGCGKSTLSQILAGYLTPSSGSVLFEGKPLPKEGYCPVQLIYQHPEKAINPRWKLQKTLNEAWEPDETFLAEMGIEKQWLTRYPNELSGGELQRFCVARALGPQTQFVIADEMTTMLDVITQAQMWRLMLTILEKRGLGLLVVTHSLELAEQICSRVIKFEELGTNHGFTSVVD</sequence>
<dbReference type="SUPFAM" id="SSF52540">
    <property type="entry name" value="P-loop containing nucleoside triphosphate hydrolases"/>
    <property type="match status" value="1"/>
</dbReference>
<keyword evidence="2" id="KW-0813">Transport</keyword>
<proteinExistence type="inferred from homology"/>
<accession>A0A6S6QT90</accession>
<dbReference type="RefSeq" id="WP_184092503.1">
    <property type="nucleotide sequence ID" value="NZ_AP023367.1"/>
</dbReference>
<keyword evidence="4" id="KW-0067">ATP-binding</keyword>
<dbReference type="KEGG" id="acel:acsn021_14030"/>
<comment type="similarity">
    <text evidence="1">Belongs to the ABC transporter superfamily.</text>
</comment>
<name>A0A6S6QT90_9FIRM</name>
<dbReference type="GO" id="GO:0016887">
    <property type="term" value="F:ATP hydrolysis activity"/>
    <property type="evidence" value="ECO:0007669"/>
    <property type="project" value="InterPro"/>
</dbReference>
<dbReference type="Proteomes" id="UP000515561">
    <property type="component" value="Chromosome"/>
</dbReference>
<evidence type="ECO:0000313" key="6">
    <source>
        <dbReference type="Proteomes" id="UP000515561"/>
    </source>
</evidence>
<dbReference type="Pfam" id="PF00005">
    <property type="entry name" value="ABC_tran"/>
    <property type="match status" value="1"/>
</dbReference>
<dbReference type="Gene3D" id="3.40.50.300">
    <property type="entry name" value="P-loop containing nucleotide triphosphate hydrolases"/>
    <property type="match status" value="1"/>
</dbReference>
<evidence type="ECO:0000313" key="5">
    <source>
        <dbReference type="EMBL" id="BCJ93834.1"/>
    </source>
</evidence>